<accession>C1FHB7</accession>
<evidence type="ECO:0008006" key="3">
    <source>
        <dbReference type="Google" id="ProtNLM"/>
    </source>
</evidence>
<name>C1FHB7_MICCC</name>
<dbReference type="InterPro" id="IPR024525">
    <property type="entry name" value="DUF3804"/>
</dbReference>
<dbReference type="KEGG" id="mis:MICPUN_74659"/>
<dbReference type="EMBL" id="CP001576">
    <property type="protein sequence ID" value="ACO70074.1"/>
    <property type="molecule type" value="Genomic_DNA"/>
</dbReference>
<evidence type="ECO:0000313" key="2">
    <source>
        <dbReference type="Proteomes" id="UP000002009"/>
    </source>
</evidence>
<sequence length="89" mass="9898">MMKAMMDSKDVTGVSGDLIDIKMLDFSEDRTMAYSAVVASATFSYKGTPNDDVYVFTNVFKKVDGVWETVWGHRSTGRSPDEDPPAPWP</sequence>
<dbReference type="AlphaFoldDB" id="C1FHB7"/>
<proteinExistence type="predicted"/>
<dbReference type="RefSeq" id="XP_002508816.1">
    <property type="nucleotide sequence ID" value="XM_002508770.1"/>
</dbReference>
<keyword evidence="2" id="KW-1185">Reference proteome</keyword>
<dbReference type="Pfam" id="PF12707">
    <property type="entry name" value="DUF3804"/>
    <property type="match status" value="1"/>
</dbReference>
<gene>
    <name evidence="1" type="ORF">MICPUN_74659</name>
</gene>
<organism evidence="1 2">
    <name type="scientific">Micromonas commoda (strain RCC299 / NOUM17 / CCMP2709)</name>
    <name type="common">Picoplanktonic green alga</name>
    <dbReference type="NCBI Taxonomy" id="296587"/>
    <lineage>
        <taxon>Eukaryota</taxon>
        <taxon>Viridiplantae</taxon>
        <taxon>Chlorophyta</taxon>
        <taxon>Mamiellophyceae</taxon>
        <taxon>Mamiellales</taxon>
        <taxon>Mamiellaceae</taxon>
        <taxon>Micromonas</taxon>
    </lineage>
</organism>
<dbReference type="InParanoid" id="C1FHB7"/>
<dbReference type="Proteomes" id="UP000002009">
    <property type="component" value="Chromosome 10"/>
</dbReference>
<dbReference type="GeneID" id="8247093"/>
<reference evidence="1 2" key="1">
    <citation type="journal article" date="2009" name="Science">
        <title>Green evolution and dynamic adaptations revealed by genomes of the marine picoeukaryotes Micromonas.</title>
        <authorList>
            <person name="Worden A.Z."/>
            <person name="Lee J.H."/>
            <person name="Mock T."/>
            <person name="Rouze P."/>
            <person name="Simmons M.P."/>
            <person name="Aerts A.L."/>
            <person name="Allen A.E."/>
            <person name="Cuvelier M.L."/>
            <person name="Derelle E."/>
            <person name="Everett M.V."/>
            <person name="Foulon E."/>
            <person name="Grimwood J."/>
            <person name="Gundlach H."/>
            <person name="Henrissat B."/>
            <person name="Napoli C."/>
            <person name="McDonald S.M."/>
            <person name="Parker M.S."/>
            <person name="Rombauts S."/>
            <person name="Salamov A."/>
            <person name="Von Dassow P."/>
            <person name="Badger J.H."/>
            <person name="Coutinho P.M."/>
            <person name="Demir E."/>
            <person name="Dubchak I."/>
            <person name="Gentemann C."/>
            <person name="Eikrem W."/>
            <person name="Gready J.E."/>
            <person name="John U."/>
            <person name="Lanier W."/>
            <person name="Lindquist E.A."/>
            <person name="Lucas S."/>
            <person name="Mayer K.F."/>
            <person name="Moreau H."/>
            <person name="Not F."/>
            <person name="Otillar R."/>
            <person name="Panaud O."/>
            <person name="Pangilinan J."/>
            <person name="Paulsen I."/>
            <person name="Piegu B."/>
            <person name="Poliakov A."/>
            <person name="Robbens S."/>
            <person name="Schmutz J."/>
            <person name="Toulza E."/>
            <person name="Wyss T."/>
            <person name="Zelensky A."/>
            <person name="Zhou K."/>
            <person name="Armbrust E.V."/>
            <person name="Bhattacharya D."/>
            <person name="Goodenough U.W."/>
            <person name="Van de Peer Y."/>
            <person name="Grigoriev I.V."/>
        </authorList>
    </citation>
    <scope>NUCLEOTIDE SEQUENCE [LARGE SCALE GENOMIC DNA]</scope>
    <source>
        <strain evidence="2">RCC299 / NOUM17</strain>
    </source>
</reference>
<dbReference type="InterPro" id="IPR032710">
    <property type="entry name" value="NTF2-like_dom_sf"/>
</dbReference>
<protein>
    <recommendedName>
        <fullName evidence="3">SnoaL-like domain-containing protein</fullName>
    </recommendedName>
</protein>
<evidence type="ECO:0000313" key="1">
    <source>
        <dbReference type="EMBL" id="ACO70074.1"/>
    </source>
</evidence>
<dbReference type="SUPFAM" id="SSF54427">
    <property type="entry name" value="NTF2-like"/>
    <property type="match status" value="1"/>
</dbReference>
<dbReference type="Gene3D" id="3.10.450.50">
    <property type="match status" value="1"/>
</dbReference>